<dbReference type="InterPro" id="IPR038750">
    <property type="entry name" value="YczE/YyaS-like"/>
</dbReference>
<evidence type="ECO:0000313" key="3">
    <source>
        <dbReference type="Proteomes" id="UP001183619"/>
    </source>
</evidence>
<feature type="transmembrane region" description="Helical" evidence="1">
    <location>
        <begin position="81"/>
        <end position="103"/>
    </location>
</feature>
<dbReference type="Proteomes" id="UP001183619">
    <property type="component" value="Unassembled WGS sequence"/>
</dbReference>
<dbReference type="Pfam" id="PF19700">
    <property type="entry name" value="DUF6198"/>
    <property type="match status" value="1"/>
</dbReference>
<dbReference type="RefSeq" id="WP_277104552.1">
    <property type="nucleotide sequence ID" value="NZ_BAAAJS010000003.1"/>
</dbReference>
<sequence length="214" mass="22627">MQPGPHMPTKAQFGASFAGILIMMLGTAIITRSGLGTAPVSSPVWVASLIGGLSFGGWTFVVNVCFIVAQKLLLREAFPKHALLQLPALVVASASLDGWMWLLRFIQPNGYFMQLVTVLAGIGVLGVGVAFLAAARALFLPGEGLVSAIADVRGVPFAKVKLPFDITCVLTALVLAFVFLHDLSVIREATVMSALLLGPVAGLFIPALRRRLHP</sequence>
<dbReference type="EMBL" id="JAVDYF010000001">
    <property type="protein sequence ID" value="MDR7354602.1"/>
    <property type="molecule type" value="Genomic_DNA"/>
</dbReference>
<feature type="transmembrane region" description="Helical" evidence="1">
    <location>
        <begin position="191"/>
        <end position="208"/>
    </location>
</feature>
<keyword evidence="1" id="KW-0812">Transmembrane</keyword>
<feature type="transmembrane region" description="Helical" evidence="1">
    <location>
        <begin position="44"/>
        <end position="69"/>
    </location>
</feature>
<dbReference type="PANTHER" id="PTHR40078">
    <property type="entry name" value="INTEGRAL MEMBRANE PROTEIN-RELATED"/>
    <property type="match status" value="1"/>
</dbReference>
<evidence type="ECO:0000256" key="1">
    <source>
        <dbReference type="SAM" id="Phobius"/>
    </source>
</evidence>
<evidence type="ECO:0000313" key="2">
    <source>
        <dbReference type="EMBL" id="MDR7354602.1"/>
    </source>
</evidence>
<name>A0ABU2B7L5_9CORY</name>
<comment type="caution">
    <text evidence="2">The sequence shown here is derived from an EMBL/GenBank/DDBJ whole genome shotgun (WGS) entry which is preliminary data.</text>
</comment>
<protein>
    <submittedName>
        <fullName evidence="2">Membrane protein YczE</fullName>
    </submittedName>
</protein>
<keyword evidence="1" id="KW-1133">Transmembrane helix</keyword>
<proteinExistence type="predicted"/>
<feature type="transmembrane region" description="Helical" evidence="1">
    <location>
        <begin position="160"/>
        <end position="179"/>
    </location>
</feature>
<keyword evidence="3" id="KW-1185">Reference proteome</keyword>
<accession>A0ABU2B7L5</accession>
<gene>
    <name evidence="2" type="ORF">J2S37_001140</name>
</gene>
<feature type="transmembrane region" description="Helical" evidence="1">
    <location>
        <begin position="12"/>
        <end position="32"/>
    </location>
</feature>
<keyword evidence="1" id="KW-0472">Membrane</keyword>
<feature type="transmembrane region" description="Helical" evidence="1">
    <location>
        <begin position="115"/>
        <end position="139"/>
    </location>
</feature>
<dbReference type="PANTHER" id="PTHR40078:SF1">
    <property type="entry name" value="INTEGRAL MEMBRANE PROTEIN"/>
    <property type="match status" value="1"/>
</dbReference>
<reference evidence="2 3" key="1">
    <citation type="submission" date="2023-07" db="EMBL/GenBank/DDBJ databases">
        <title>Sequencing the genomes of 1000 actinobacteria strains.</title>
        <authorList>
            <person name="Klenk H.-P."/>
        </authorList>
    </citation>
    <scope>NUCLEOTIDE SEQUENCE [LARGE SCALE GENOMIC DNA]</scope>
    <source>
        <strain evidence="2 3">DSM 44508</strain>
    </source>
</reference>
<organism evidence="2 3">
    <name type="scientific">Corynebacterium felinum</name>
    <dbReference type="NCBI Taxonomy" id="131318"/>
    <lineage>
        <taxon>Bacteria</taxon>
        <taxon>Bacillati</taxon>
        <taxon>Actinomycetota</taxon>
        <taxon>Actinomycetes</taxon>
        <taxon>Mycobacteriales</taxon>
        <taxon>Corynebacteriaceae</taxon>
        <taxon>Corynebacterium</taxon>
    </lineage>
</organism>